<comment type="caution">
    <text evidence="2">The sequence shown here is derived from an EMBL/GenBank/DDBJ whole genome shotgun (WGS) entry which is preliminary data.</text>
</comment>
<name>A0AAD3NML4_CRYJA</name>
<organism evidence="2 3">
    <name type="scientific">Cryptomeria japonica</name>
    <name type="common">Japanese cedar</name>
    <name type="synonym">Cupressus japonica</name>
    <dbReference type="NCBI Taxonomy" id="3369"/>
    <lineage>
        <taxon>Eukaryota</taxon>
        <taxon>Viridiplantae</taxon>
        <taxon>Streptophyta</taxon>
        <taxon>Embryophyta</taxon>
        <taxon>Tracheophyta</taxon>
        <taxon>Spermatophyta</taxon>
        <taxon>Pinopsida</taxon>
        <taxon>Pinidae</taxon>
        <taxon>Conifers II</taxon>
        <taxon>Cupressales</taxon>
        <taxon>Cupressaceae</taxon>
        <taxon>Cryptomeria</taxon>
    </lineage>
</organism>
<proteinExistence type="predicted"/>
<protein>
    <submittedName>
        <fullName evidence="2">Uncharacterized protein</fullName>
    </submittedName>
</protein>
<dbReference type="Proteomes" id="UP001234787">
    <property type="component" value="Unassembled WGS sequence"/>
</dbReference>
<evidence type="ECO:0000313" key="2">
    <source>
        <dbReference type="EMBL" id="GLJ58385.1"/>
    </source>
</evidence>
<gene>
    <name evidence="2" type="ORF">SUGI_1444740</name>
</gene>
<evidence type="ECO:0000256" key="1">
    <source>
        <dbReference type="SAM" id="MobiDB-lite"/>
    </source>
</evidence>
<reference evidence="2" key="1">
    <citation type="submission" date="2022-12" db="EMBL/GenBank/DDBJ databases">
        <title>Chromosome-Level Genome Assembly of Japanese Cedar (Cryptomeriajaponica D. Don).</title>
        <authorList>
            <person name="Fujino T."/>
            <person name="Yamaguchi K."/>
            <person name="Yokoyama T."/>
            <person name="Hamanaka T."/>
            <person name="Harazono Y."/>
            <person name="Kamada H."/>
            <person name="Kobayashi W."/>
            <person name="Ujino-Ihara T."/>
            <person name="Uchiyama K."/>
            <person name="Matsumoto A."/>
            <person name="Izuno A."/>
            <person name="Tsumura Y."/>
            <person name="Toyoda A."/>
            <person name="Shigenobu S."/>
            <person name="Moriguchi Y."/>
            <person name="Ueno S."/>
            <person name="Kasahara M."/>
        </authorList>
    </citation>
    <scope>NUCLEOTIDE SEQUENCE</scope>
</reference>
<keyword evidence="3" id="KW-1185">Reference proteome</keyword>
<feature type="region of interest" description="Disordered" evidence="1">
    <location>
        <begin position="193"/>
        <end position="214"/>
    </location>
</feature>
<accession>A0AAD3NML4</accession>
<evidence type="ECO:0000313" key="3">
    <source>
        <dbReference type="Proteomes" id="UP001234787"/>
    </source>
</evidence>
<dbReference type="AlphaFoldDB" id="A0AAD3NML4"/>
<dbReference type="EMBL" id="BSEH01000367">
    <property type="protein sequence ID" value="GLJ58385.1"/>
    <property type="molecule type" value="Genomic_DNA"/>
</dbReference>
<sequence length="284" mass="31712">MQVIESNIGPRVGLHAYVRSSDPNSAFLRMAGHQYQLGHRTQTPPFCAWHAFKSVIGPKFRLPVHGGPSTSTRSSDPNSAFLRMARHQLGHRTQIPPSCAWQVIGHKFRPRQYAYVSNRSSDPTSDFIHTVGSLRLARCAQPGESTHRSIHLPYISYLSDSHTCVVCTSDQDIDPNFRTRLQRRHQRLGAHLATHSPNIRLPAHGRSSDPNSDLAICTSDQDIDPNFRTRLQRPNQRLGAHLATHSANIRLPAHGRSSDPNSDLASMPTYRIGHRTQLPTSSIP</sequence>
<feature type="region of interest" description="Disordered" evidence="1">
    <location>
        <begin position="246"/>
        <end position="284"/>
    </location>
</feature>